<evidence type="ECO:0000313" key="3">
    <source>
        <dbReference type="EMBL" id="MFC7244118.1"/>
    </source>
</evidence>
<evidence type="ECO:0000313" key="4">
    <source>
        <dbReference type="Proteomes" id="UP001596392"/>
    </source>
</evidence>
<protein>
    <submittedName>
        <fullName evidence="3">Fibronectin type III domain-containing protein</fullName>
    </submittedName>
</protein>
<feature type="region of interest" description="Disordered" evidence="1">
    <location>
        <begin position="673"/>
        <end position="699"/>
    </location>
</feature>
<name>A0ABW2GYG0_9ACTN</name>
<comment type="caution">
    <text evidence="3">The sequence shown here is derived from an EMBL/GenBank/DDBJ whole genome shotgun (WGS) entry which is preliminary data.</text>
</comment>
<proteinExistence type="predicted"/>
<dbReference type="InterPro" id="IPR050617">
    <property type="entry name" value="E3_ligase_FN3/SPRY"/>
</dbReference>
<dbReference type="InterPro" id="IPR013783">
    <property type="entry name" value="Ig-like_fold"/>
</dbReference>
<dbReference type="Gene3D" id="3.20.20.70">
    <property type="entry name" value="Aldolase class I"/>
    <property type="match status" value="1"/>
</dbReference>
<feature type="domain" description="Fibronectin type-III" evidence="2">
    <location>
        <begin position="952"/>
        <end position="1039"/>
    </location>
</feature>
<dbReference type="SUPFAM" id="SSF49363">
    <property type="entry name" value="Purple acid phosphatase, N-terminal domain"/>
    <property type="match status" value="2"/>
</dbReference>
<dbReference type="CDD" id="cd00063">
    <property type="entry name" value="FN3"/>
    <property type="match status" value="2"/>
</dbReference>
<dbReference type="PANTHER" id="PTHR24099">
    <property type="entry name" value="E3 UBIQUITIN-PROTEIN LIGASE TRIM36-RELATED"/>
    <property type="match status" value="1"/>
</dbReference>
<accession>A0ABW2GYG0</accession>
<dbReference type="InterPro" id="IPR008963">
    <property type="entry name" value="Purple_acid_Pase-like_N"/>
</dbReference>
<dbReference type="PROSITE" id="PS51318">
    <property type="entry name" value="TAT"/>
    <property type="match status" value="1"/>
</dbReference>
<dbReference type="InterPro" id="IPR003961">
    <property type="entry name" value="FN3_dom"/>
</dbReference>
<dbReference type="Proteomes" id="UP001596392">
    <property type="component" value="Unassembled WGS sequence"/>
</dbReference>
<dbReference type="PANTHER" id="PTHR24099:SF11">
    <property type="entry name" value="FIBRONECTIN TYPE III DOMAIN-CONTAINING 3BA-RELATED"/>
    <property type="match status" value="1"/>
</dbReference>
<dbReference type="SMART" id="SM00060">
    <property type="entry name" value="FN3"/>
    <property type="match status" value="2"/>
</dbReference>
<feature type="domain" description="Fibronectin type-III" evidence="2">
    <location>
        <begin position="698"/>
        <end position="785"/>
    </location>
</feature>
<dbReference type="Pfam" id="PF16656">
    <property type="entry name" value="Pur_ac_phosph_N"/>
    <property type="match status" value="2"/>
</dbReference>
<evidence type="ECO:0000259" key="2">
    <source>
        <dbReference type="PROSITE" id="PS50853"/>
    </source>
</evidence>
<dbReference type="SUPFAM" id="SSF49344">
    <property type="entry name" value="CBD9-like"/>
    <property type="match status" value="1"/>
</dbReference>
<dbReference type="RefSeq" id="WP_376807183.1">
    <property type="nucleotide sequence ID" value="NZ_JBHTAC010000015.1"/>
</dbReference>
<dbReference type="InterPro" id="IPR006311">
    <property type="entry name" value="TAT_signal"/>
</dbReference>
<dbReference type="InterPro" id="IPR015914">
    <property type="entry name" value="PAPs_N"/>
</dbReference>
<organism evidence="3 4">
    <name type="scientific">Catellatospora aurea</name>
    <dbReference type="NCBI Taxonomy" id="1337874"/>
    <lineage>
        <taxon>Bacteria</taxon>
        <taxon>Bacillati</taxon>
        <taxon>Actinomycetota</taxon>
        <taxon>Actinomycetes</taxon>
        <taxon>Micromonosporales</taxon>
        <taxon>Micromonosporaceae</taxon>
        <taxon>Catellatospora</taxon>
    </lineage>
</organism>
<sequence>MNDTAHPHRTAPSARRVRARLLAGALAAATALTAGIVALTAAPAAAAGFEIGRTPFYGKVPTLSANSRTAFWYGALDQAKVNQLKAYDLVVLEPTLRVLNVTADHFYFESVTSAQVQEIKRGVDGVLGSADDAIVLGYLSVGEMLPTIIPGHSGHMTVQKGIDLGLLPAGYSGPSGPLHGPNPWNYSSSGSYLNVEGGAAPDGTYADGYAGYAGTSIGANYSSWGNRLTWRNNGVMPWYLDQQGTWVNDSRYLYGGYWKDGDGTVDVNPTYGGGYINGGDPAWQKFITYQVDKIVHDGDYDGVFLDTVDTPDPVGGAGPGISWGPRGNFGFTAGGMVDLVEKIKAVDPSKVVASNRGYWYFNPDEGTSQFAVRYRHAINIFVTESWYYNTYIPGFYDTSPGFEANWNTNTASPTYRSRDNFGGFWKEYVNAQANQADGFNVAIIDFRVPTASTQKWMNEVVVNSGYLGYDVSGANHFNSAVYDDAKNWLDAQGRAAPSQAGAHPTDLYGGFVADGTAGEWSAETPIFNDPAGANAKGITKVYVKFVGDRFFMMVEAKQTISLAQEMIYFDYDKDGPNGWQPSWPTSPDSRLYLENLNQAYLLPHAGAGQGDVFKFSSPSAPTNRGWPVRVVQSGTRAEFEFDRDYVFPASMAGTEVWTWLRVANFGGSSVKFTVPGSGPQPSPSSPPPSSPPPAQPPVISNVQYANVTSTGATVTWTTDVASSSVVEYGTSTSYGSTATGASNVTSHSVTLSGLSPGTAYQFRVRSVSAGGTTNSPNGTFTTAASGGSYPVITVDGSAGDWGSVAPAMTGSTTVQSVSVANNATNLYLLTRGTGLNVFGQFFLNTDNNTGTGYNATGWSNPSGADYMLENGNLYRHAGGGWAWTSLGAVTFVRNDTVVEAAIPLSTLGLSPGAQLRSGYLKNNSTTDRLPAASGTFPVVTLLNGSGGGGAPVISNVQYANVTSTGATVTWTTDVASSSVVEYGTSTSYGSTATGASNVTSHSVTLSGLSPGTAYQFRVRSVSSGGTTSSPNGTFTTASSGGGYPAITVDGSAGDWASVTPVLSGGTGVQSVSVTNNGTTLFLCVKGTGLNVLGQFFLNTDNNTGTGYNAAGWTNPSGGDYMLENANLYDHGGSGWSWTPLGAMTFVRNDTVIEAAVPLASVGLAPGAQFRLGYIKNNTTDRLPAAGGTFPTVTLLN</sequence>
<dbReference type="InterPro" id="IPR013785">
    <property type="entry name" value="Aldolase_TIM"/>
</dbReference>
<dbReference type="EMBL" id="JBHTAC010000015">
    <property type="protein sequence ID" value="MFC7244118.1"/>
    <property type="molecule type" value="Genomic_DNA"/>
</dbReference>
<reference evidence="4" key="1">
    <citation type="journal article" date="2019" name="Int. J. Syst. Evol. Microbiol.">
        <title>The Global Catalogue of Microorganisms (GCM) 10K type strain sequencing project: providing services to taxonomists for standard genome sequencing and annotation.</title>
        <authorList>
            <consortium name="The Broad Institute Genomics Platform"/>
            <consortium name="The Broad Institute Genome Sequencing Center for Infectious Disease"/>
            <person name="Wu L."/>
            <person name="Ma J."/>
        </authorList>
    </citation>
    <scope>NUCLEOTIDE SEQUENCE [LARGE SCALE GENOMIC DNA]</scope>
    <source>
        <strain evidence="4">CGMCC 1.9106</strain>
    </source>
</reference>
<dbReference type="Gene3D" id="2.60.40.10">
    <property type="entry name" value="Immunoglobulins"/>
    <property type="match status" value="2"/>
</dbReference>
<keyword evidence="4" id="KW-1185">Reference proteome</keyword>
<dbReference type="PROSITE" id="PS50853">
    <property type="entry name" value="FN3"/>
    <property type="match status" value="2"/>
</dbReference>
<evidence type="ECO:0000256" key="1">
    <source>
        <dbReference type="SAM" id="MobiDB-lite"/>
    </source>
</evidence>
<gene>
    <name evidence="3" type="ORF">ACFQO7_16725</name>
</gene>
<feature type="compositionally biased region" description="Pro residues" evidence="1">
    <location>
        <begin position="678"/>
        <end position="696"/>
    </location>
</feature>